<dbReference type="EMBL" id="DSTU01000002">
    <property type="protein sequence ID" value="HFJ53307.1"/>
    <property type="molecule type" value="Genomic_DNA"/>
</dbReference>
<evidence type="ECO:0000313" key="3">
    <source>
        <dbReference type="EMBL" id="HFJ53307.1"/>
    </source>
</evidence>
<dbReference type="InterPro" id="IPR013216">
    <property type="entry name" value="Methyltransf_11"/>
</dbReference>
<keyword evidence="3" id="KW-0489">Methyltransferase</keyword>
<dbReference type="CDD" id="cd02440">
    <property type="entry name" value="AdoMet_MTases"/>
    <property type="match status" value="1"/>
</dbReference>
<dbReference type="AlphaFoldDB" id="A0A7C3F145"/>
<feature type="domain" description="Methyltransferase type 11" evidence="1">
    <location>
        <begin position="53"/>
        <end position="147"/>
    </location>
</feature>
<dbReference type="Gene3D" id="3.40.50.150">
    <property type="entry name" value="Vaccinia Virus protein VP39"/>
    <property type="match status" value="1"/>
</dbReference>
<dbReference type="InterPro" id="IPR029063">
    <property type="entry name" value="SAM-dependent_MTases_sf"/>
</dbReference>
<dbReference type="GO" id="GO:0032259">
    <property type="term" value="P:methylation"/>
    <property type="evidence" value="ECO:0007669"/>
    <property type="project" value="UniProtKB-KW"/>
</dbReference>
<dbReference type="EMBL" id="DSLG01000006">
    <property type="protein sequence ID" value="HEA87390.1"/>
    <property type="molecule type" value="Genomic_DNA"/>
</dbReference>
<keyword evidence="3" id="KW-0808">Transferase</keyword>
<dbReference type="Pfam" id="PF08241">
    <property type="entry name" value="Methyltransf_11"/>
    <property type="match status" value="1"/>
</dbReference>
<evidence type="ECO:0000313" key="2">
    <source>
        <dbReference type="EMBL" id="HEA87390.1"/>
    </source>
</evidence>
<dbReference type="SUPFAM" id="SSF53335">
    <property type="entry name" value="S-adenosyl-L-methionine-dependent methyltransferases"/>
    <property type="match status" value="1"/>
</dbReference>
<comment type="caution">
    <text evidence="3">The sequence shown here is derived from an EMBL/GenBank/DDBJ whole genome shotgun (WGS) entry which is preliminary data.</text>
</comment>
<organism evidence="3">
    <name type="scientific">candidate division WOR-3 bacterium</name>
    <dbReference type="NCBI Taxonomy" id="2052148"/>
    <lineage>
        <taxon>Bacteria</taxon>
        <taxon>Bacteria division WOR-3</taxon>
    </lineage>
</organism>
<reference evidence="3" key="1">
    <citation type="journal article" date="2020" name="mSystems">
        <title>Genome- and Community-Level Interaction Insights into Carbon Utilization and Element Cycling Functions of Hydrothermarchaeota in Hydrothermal Sediment.</title>
        <authorList>
            <person name="Zhou Z."/>
            <person name="Liu Y."/>
            <person name="Xu W."/>
            <person name="Pan J."/>
            <person name="Luo Z.H."/>
            <person name="Li M."/>
        </authorList>
    </citation>
    <scope>NUCLEOTIDE SEQUENCE [LARGE SCALE GENOMIC DNA]</scope>
    <source>
        <strain evidence="2">SpSt-265</strain>
        <strain evidence="3">SpSt-465</strain>
    </source>
</reference>
<dbReference type="GO" id="GO:0008757">
    <property type="term" value="F:S-adenosylmethionine-dependent methyltransferase activity"/>
    <property type="evidence" value="ECO:0007669"/>
    <property type="project" value="InterPro"/>
</dbReference>
<evidence type="ECO:0000259" key="1">
    <source>
        <dbReference type="Pfam" id="PF08241"/>
    </source>
</evidence>
<gene>
    <name evidence="2" type="ORF">ENP94_05175</name>
    <name evidence="3" type="ORF">ENS16_01280</name>
</gene>
<sequence>MERRDYIPVAPSWERNPEDSDIWRRVVVMPALVLNQAELEFLGVVAGRRVVVLGAGEGMVPLALAAMGAKVTVVDPTNSGLDVVMVRAQIVGVELEFREAEFGKLSALGEGWCDIAYAAQLSAGIENLGDFYLEVFRILTPGGRLIINEYHPFRRIWKQEPGQPRVAHSYFERQKPREEAEEEFRYPGMPDETPAGLTSRRFEFRWTISDHFFFLNRAGFRVTGIEEVGDARQRWEMPNLSGLPEQLIIAADKPSGD</sequence>
<protein>
    <submittedName>
        <fullName evidence="3">Class I SAM-dependent methyltransferase</fullName>
    </submittedName>
</protein>
<accession>A0A7C3F145</accession>
<proteinExistence type="predicted"/>
<name>A0A7C3F145_UNCW3</name>